<gene>
    <name evidence="6" type="ORF">C8J55DRAFT_485890</name>
</gene>
<feature type="compositionally biased region" description="Low complexity" evidence="4">
    <location>
        <begin position="89"/>
        <end position="99"/>
    </location>
</feature>
<evidence type="ECO:0000313" key="7">
    <source>
        <dbReference type="Proteomes" id="UP001150238"/>
    </source>
</evidence>
<dbReference type="GO" id="GO:0000978">
    <property type="term" value="F:RNA polymerase II cis-regulatory region sequence-specific DNA binding"/>
    <property type="evidence" value="ECO:0007669"/>
    <property type="project" value="TreeGrafter"/>
</dbReference>
<evidence type="ECO:0000256" key="4">
    <source>
        <dbReference type="SAM" id="MobiDB-lite"/>
    </source>
</evidence>
<proteinExistence type="predicted"/>
<evidence type="ECO:0000256" key="2">
    <source>
        <dbReference type="ARBA" id="ARBA00023163"/>
    </source>
</evidence>
<feature type="compositionally biased region" description="Basic and acidic residues" evidence="4">
    <location>
        <begin position="214"/>
        <end position="224"/>
    </location>
</feature>
<feature type="DNA-binding region" description="HMG box" evidence="3">
    <location>
        <begin position="116"/>
        <end position="192"/>
    </location>
</feature>
<accession>A0A9W9AYB6</accession>
<keyword evidence="2" id="KW-0804">Transcription</keyword>
<dbReference type="PROSITE" id="PS50118">
    <property type="entry name" value="HMG_BOX_2"/>
    <property type="match status" value="1"/>
</dbReference>
<name>A0A9W9AYB6_9AGAR</name>
<protein>
    <recommendedName>
        <fullName evidence="5">HMG box domain-containing protein</fullName>
    </recommendedName>
</protein>
<dbReference type="GO" id="GO:0001228">
    <property type="term" value="F:DNA-binding transcription activator activity, RNA polymerase II-specific"/>
    <property type="evidence" value="ECO:0007669"/>
    <property type="project" value="TreeGrafter"/>
</dbReference>
<evidence type="ECO:0000259" key="5">
    <source>
        <dbReference type="PROSITE" id="PS50118"/>
    </source>
</evidence>
<dbReference type="GO" id="GO:0000122">
    <property type="term" value="P:negative regulation of transcription by RNA polymerase II"/>
    <property type="evidence" value="ECO:0007669"/>
    <property type="project" value="TreeGrafter"/>
</dbReference>
<feature type="region of interest" description="Disordered" evidence="4">
    <location>
        <begin position="89"/>
        <end position="114"/>
    </location>
</feature>
<dbReference type="SMART" id="SM00398">
    <property type="entry name" value="HMG"/>
    <property type="match status" value="1"/>
</dbReference>
<organism evidence="6 7">
    <name type="scientific">Lentinula lateritia</name>
    <dbReference type="NCBI Taxonomy" id="40482"/>
    <lineage>
        <taxon>Eukaryota</taxon>
        <taxon>Fungi</taxon>
        <taxon>Dikarya</taxon>
        <taxon>Basidiomycota</taxon>
        <taxon>Agaricomycotina</taxon>
        <taxon>Agaricomycetes</taxon>
        <taxon>Agaricomycetidae</taxon>
        <taxon>Agaricales</taxon>
        <taxon>Marasmiineae</taxon>
        <taxon>Omphalotaceae</taxon>
        <taxon>Lentinula</taxon>
    </lineage>
</organism>
<dbReference type="GO" id="GO:0030154">
    <property type="term" value="P:cell differentiation"/>
    <property type="evidence" value="ECO:0007669"/>
    <property type="project" value="TreeGrafter"/>
</dbReference>
<evidence type="ECO:0000313" key="6">
    <source>
        <dbReference type="EMBL" id="KAJ4491929.1"/>
    </source>
</evidence>
<keyword evidence="1 3" id="KW-0238">DNA-binding</keyword>
<dbReference type="PANTHER" id="PTHR10270">
    <property type="entry name" value="SOX TRANSCRIPTION FACTOR"/>
    <property type="match status" value="1"/>
</dbReference>
<feature type="compositionally biased region" description="Basic residues" evidence="4">
    <location>
        <begin position="204"/>
        <end position="213"/>
    </location>
</feature>
<comment type="caution">
    <text evidence="6">The sequence shown here is derived from an EMBL/GenBank/DDBJ whole genome shotgun (WGS) entry which is preliminary data.</text>
</comment>
<dbReference type="PANTHER" id="PTHR10270:SF161">
    <property type="entry name" value="SEX-DETERMINING REGION Y PROTEIN"/>
    <property type="match status" value="1"/>
</dbReference>
<feature type="compositionally biased region" description="Basic and acidic residues" evidence="4">
    <location>
        <begin position="103"/>
        <end position="114"/>
    </location>
</feature>
<dbReference type="Gene3D" id="1.10.30.10">
    <property type="entry name" value="High mobility group box domain"/>
    <property type="match status" value="1"/>
</dbReference>
<dbReference type="EMBL" id="JANVFS010000005">
    <property type="protein sequence ID" value="KAJ4491929.1"/>
    <property type="molecule type" value="Genomic_DNA"/>
</dbReference>
<reference evidence="6" key="1">
    <citation type="submission" date="2022-08" db="EMBL/GenBank/DDBJ databases">
        <authorList>
            <consortium name="DOE Joint Genome Institute"/>
            <person name="Min B."/>
            <person name="Riley R."/>
            <person name="Sierra-Patev S."/>
            <person name="Naranjo-Ortiz M."/>
            <person name="Looney B."/>
            <person name="Konkel Z."/>
            <person name="Slot J.C."/>
            <person name="Sakamoto Y."/>
            <person name="Steenwyk J.L."/>
            <person name="Rokas A."/>
            <person name="Carro J."/>
            <person name="Camarero S."/>
            <person name="Ferreira P."/>
            <person name="Molpeceres G."/>
            <person name="Ruiz-Duenas F.J."/>
            <person name="Serrano A."/>
            <person name="Henrissat B."/>
            <person name="Drula E."/>
            <person name="Hughes K.W."/>
            <person name="Mata J.L."/>
            <person name="Ishikawa N.K."/>
            <person name="Vargas-Isla R."/>
            <person name="Ushijima S."/>
            <person name="Smith C.A."/>
            <person name="Ahrendt S."/>
            <person name="Andreopoulos W."/>
            <person name="He G."/>
            <person name="Labutti K."/>
            <person name="Lipzen A."/>
            <person name="Ng V."/>
            <person name="Sandor L."/>
            <person name="Barry K."/>
            <person name="Martinez A.T."/>
            <person name="Xiao Y."/>
            <person name="Gibbons J.G."/>
            <person name="Terashima K."/>
            <person name="Hibbett D.S."/>
            <person name="Grigoriev I.V."/>
        </authorList>
    </citation>
    <scope>NUCLEOTIDE SEQUENCE</scope>
    <source>
        <strain evidence="6">Sp2 HRB7682 ss15</strain>
    </source>
</reference>
<sequence>MPPSRTHDELYQDTHSSFPTLAIIAPTPRTFTFPVSHTLDASPYSTPVHSPFEPDLYSLSITSPTPSCFLATPPLSRTLSLDSSVSSVSIPSVSAGSKSATLDTERRPRKGDDDYIKRPENAFILFRSQRAEGCQQEREEASRHGCKKQRQADLSKTISQQWKALSAENRRYWEDLAKEKKRIHQEKYPGYVYRPNRVRDQHGKARNKKYTRRRAADTGKKDDTGSLTTYVVPPPQVIARSNSAPTPPPPSYQTIHIPNILPSYPSSSSSSLLPMISRRAGYTGNEDDIMANFDFCPSNLPGPSYGHPDYEAGLQTSVLFDFPAHGPISDGSGATTQLQPPTLNIDPVSASSSVASSPIFGPFTPASTISSYCVPSSFDQFVAPPRPDTWDLQQQIPTNFDVQTGAPIAHEMNNSFYPWDPNTIWQTESSMLLQNDFNLEVIPPIELKNPQYPDSAPFVELPGGNIAGAGYWSEFGDYTVSMNSFQMEAHSYASNPSSTCAASSSPSTVAGIIYVELESG</sequence>
<dbReference type="AlphaFoldDB" id="A0A9W9AYB6"/>
<dbReference type="CDD" id="cd01389">
    <property type="entry name" value="HMG-box_ROX1-like"/>
    <property type="match status" value="1"/>
</dbReference>
<dbReference type="InterPro" id="IPR036910">
    <property type="entry name" value="HMG_box_dom_sf"/>
</dbReference>
<dbReference type="GO" id="GO:0005634">
    <property type="term" value="C:nucleus"/>
    <property type="evidence" value="ECO:0007669"/>
    <property type="project" value="UniProtKB-UniRule"/>
</dbReference>
<dbReference type="SUPFAM" id="SSF47095">
    <property type="entry name" value="HMG-box"/>
    <property type="match status" value="1"/>
</dbReference>
<keyword evidence="3" id="KW-0539">Nucleus</keyword>
<dbReference type="Proteomes" id="UP001150238">
    <property type="component" value="Unassembled WGS sequence"/>
</dbReference>
<dbReference type="InterPro" id="IPR009071">
    <property type="entry name" value="HMG_box_dom"/>
</dbReference>
<dbReference type="InterPro" id="IPR050140">
    <property type="entry name" value="SRY-related_HMG-box_TF-like"/>
</dbReference>
<reference evidence="6" key="2">
    <citation type="journal article" date="2023" name="Proc. Natl. Acad. Sci. U.S.A.">
        <title>A global phylogenomic analysis of the shiitake genus Lentinula.</title>
        <authorList>
            <person name="Sierra-Patev S."/>
            <person name="Min B."/>
            <person name="Naranjo-Ortiz M."/>
            <person name="Looney B."/>
            <person name="Konkel Z."/>
            <person name="Slot J.C."/>
            <person name="Sakamoto Y."/>
            <person name="Steenwyk J.L."/>
            <person name="Rokas A."/>
            <person name="Carro J."/>
            <person name="Camarero S."/>
            <person name="Ferreira P."/>
            <person name="Molpeceres G."/>
            <person name="Ruiz-Duenas F.J."/>
            <person name="Serrano A."/>
            <person name="Henrissat B."/>
            <person name="Drula E."/>
            <person name="Hughes K.W."/>
            <person name="Mata J.L."/>
            <person name="Ishikawa N.K."/>
            <person name="Vargas-Isla R."/>
            <person name="Ushijima S."/>
            <person name="Smith C.A."/>
            <person name="Donoghue J."/>
            <person name="Ahrendt S."/>
            <person name="Andreopoulos W."/>
            <person name="He G."/>
            <person name="LaButti K."/>
            <person name="Lipzen A."/>
            <person name="Ng V."/>
            <person name="Riley R."/>
            <person name="Sandor L."/>
            <person name="Barry K."/>
            <person name="Martinez A.T."/>
            <person name="Xiao Y."/>
            <person name="Gibbons J.G."/>
            <person name="Terashima K."/>
            <person name="Grigoriev I.V."/>
            <person name="Hibbett D."/>
        </authorList>
    </citation>
    <scope>NUCLEOTIDE SEQUENCE</scope>
    <source>
        <strain evidence="6">Sp2 HRB7682 ss15</strain>
    </source>
</reference>
<feature type="region of interest" description="Disordered" evidence="4">
    <location>
        <begin position="200"/>
        <end position="230"/>
    </location>
</feature>
<dbReference type="Pfam" id="PF00505">
    <property type="entry name" value="HMG_box"/>
    <property type="match status" value="1"/>
</dbReference>
<feature type="region of interest" description="Disordered" evidence="4">
    <location>
        <begin position="135"/>
        <end position="154"/>
    </location>
</feature>
<feature type="domain" description="HMG box" evidence="5">
    <location>
        <begin position="116"/>
        <end position="192"/>
    </location>
</feature>
<evidence type="ECO:0000256" key="3">
    <source>
        <dbReference type="PROSITE-ProRule" id="PRU00267"/>
    </source>
</evidence>
<evidence type="ECO:0000256" key="1">
    <source>
        <dbReference type="ARBA" id="ARBA00023125"/>
    </source>
</evidence>